<accession>A0ABV7UHK3</accession>
<keyword evidence="2" id="KW-1185">Reference proteome</keyword>
<dbReference type="InterPro" id="IPR010982">
    <property type="entry name" value="Lambda_DNA-bd_dom_sf"/>
</dbReference>
<evidence type="ECO:0000313" key="2">
    <source>
        <dbReference type="Proteomes" id="UP001595704"/>
    </source>
</evidence>
<dbReference type="EMBL" id="JBHRYC010000061">
    <property type="protein sequence ID" value="MFC3638194.1"/>
    <property type="molecule type" value="Genomic_DNA"/>
</dbReference>
<comment type="caution">
    <text evidence="1">The sequence shown here is derived from an EMBL/GenBank/DDBJ whole genome shotgun (WGS) entry which is preliminary data.</text>
</comment>
<dbReference type="Proteomes" id="UP001595704">
    <property type="component" value="Unassembled WGS sequence"/>
</dbReference>
<gene>
    <name evidence="1" type="ORF">ACFONL_12570</name>
</gene>
<dbReference type="RefSeq" id="WP_376853140.1">
    <property type="nucleotide sequence ID" value="NZ_JBHRYC010000061.1"/>
</dbReference>
<proteinExistence type="predicted"/>
<name>A0ABV7UHK3_9HYPH</name>
<reference evidence="2" key="1">
    <citation type="journal article" date="2019" name="Int. J. Syst. Evol. Microbiol.">
        <title>The Global Catalogue of Microorganisms (GCM) 10K type strain sequencing project: providing services to taxonomists for standard genome sequencing and annotation.</title>
        <authorList>
            <consortium name="The Broad Institute Genomics Platform"/>
            <consortium name="The Broad Institute Genome Sequencing Center for Infectious Disease"/>
            <person name="Wu L."/>
            <person name="Ma J."/>
        </authorList>
    </citation>
    <scope>NUCLEOTIDE SEQUENCE [LARGE SCALE GENOMIC DNA]</scope>
    <source>
        <strain evidence="2">KCTC 42282</strain>
    </source>
</reference>
<organism evidence="1 2">
    <name type="scientific">Camelimonas fluminis</name>
    <dbReference type="NCBI Taxonomy" id="1576911"/>
    <lineage>
        <taxon>Bacteria</taxon>
        <taxon>Pseudomonadati</taxon>
        <taxon>Pseudomonadota</taxon>
        <taxon>Alphaproteobacteria</taxon>
        <taxon>Hyphomicrobiales</taxon>
        <taxon>Chelatococcaceae</taxon>
        <taxon>Camelimonas</taxon>
    </lineage>
</organism>
<protein>
    <recommendedName>
        <fullName evidence="3">DNA-binding transcriptional regulator YiaG</fullName>
    </recommendedName>
</protein>
<evidence type="ECO:0008006" key="3">
    <source>
        <dbReference type="Google" id="ProtNLM"/>
    </source>
</evidence>
<dbReference type="Gene3D" id="1.10.260.40">
    <property type="entry name" value="lambda repressor-like DNA-binding domains"/>
    <property type="match status" value="1"/>
</dbReference>
<sequence length="75" mass="8027">MPNSKKSFDGDEVKAARAAFSLTASDMAAVVGLNDGAAWRKWERNGVKGPGAVLLASLIDSPDVRRHFRLSIKGD</sequence>
<evidence type="ECO:0000313" key="1">
    <source>
        <dbReference type="EMBL" id="MFC3638194.1"/>
    </source>
</evidence>